<feature type="transmembrane region" description="Helical" evidence="1">
    <location>
        <begin position="75"/>
        <end position="93"/>
    </location>
</feature>
<keyword evidence="1" id="KW-1133">Transmembrane helix</keyword>
<gene>
    <name evidence="2" type="ORF">A2121_00185</name>
</gene>
<protein>
    <recommendedName>
        <fullName evidence="4">VanZ-like domain-containing protein</fullName>
    </recommendedName>
</protein>
<dbReference type="Pfam" id="PF09997">
    <property type="entry name" value="DUF2238"/>
    <property type="match status" value="1"/>
</dbReference>
<accession>A0A1F6TNU7</accession>
<dbReference type="Proteomes" id="UP000176484">
    <property type="component" value="Unassembled WGS sequence"/>
</dbReference>
<reference evidence="2 3" key="1">
    <citation type="journal article" date="2016" name="Nat. Commun.">
        <title>Thousands of microbial genomes shed light on interconnected biogeochemical processes in an aquifer system.</title>
        <authorList>
            <person name="Anantharaman K."/>
            <person name="Brown C.T."/>
            <person name="Hug L.A."/>
            <person name="Sharon I."/>
            <person name="Castelle C.J."/>
            <person name="Probst A.J."/>
            <person name="Thomas B.C."/>
            <person name="Singh A."/>
            <person name="Wilkins M.J."/>
            <person name="Karaoz U."/>
            <person name="Brodie E.L."/>
            <person name="Williams K.H."/>
            <person name="Hubbard S.S."/>
            <person name="Banfield J.F."/>
        </authorList>
    </citation>
    <scope>NUCLEOTIDE SEQUENCE [LARGE SCALE GENOMIC DNA]</scope>
</reference>
<dbReference type="InterPro" id="IPR014509">
    <property type="entry name" value="YjdF-like"/>
</dbReference>
<evidence type="ECO:0008006" key="4">
    <source>
        <dbReference type="Google" id="ProtNLM"/>
    </source>
</evidence>
<dbReference type="EMBL" id="MFTD01000013">
    <property type="protein sequence ID" value="OGI46772.1"/>
    <property type="molecule type" value="Genomic_DNA"/>
</dbReference>
<keyword evidence="1" id="KW-0812">Transmembrane</keyword>
<keyword evidence="1" id="KW-0472">Membrane</keyword>
<organism evidence="2 3">
    <name type="scientific">Candidatus Nomurabacteria bacterium GWB1_40_6</name>
    <dbReference type="NCBI Taxonomy" id="1801727"/>
    <lineage>
        <taxon>Bacteria</taxon>
        <taxon>Candidatus Nomuraibacteriota</taxon>
    </lineage>
</organism>
<evidence type="ECO:0000313" key="2">
    <source>
        <dbReference type="EMBL" id="OGI46772.1"/>
    </source>
</evidence>
<feature type="transmembrane region" description="Helical" evidence="1">
    <location>
        <begin position="113"/>
        <end position="130"/>
    </location>
</feature>
<proteinExistence type="predicted"/>
<sequence length="135" mass="16318">MDRKKLVKHLVFLMFFIFIADILAQKLHWYFSIWWFDMLMHFGGGFWVGLFFIWFFSIKDLPIFQLSFEKIDFKLILKVLLFVLFFGILWELFEVFVHNYIAQDPFSVLDTTSDIFFDFGGGLCAILYLWKKLPK</sequence>
<comment type="caution">
    <text evidence="2">The sequence shown here is derived from an EMBL/GenBank/DDBJ whole genome shotgun (WGS) entry which is preliminary data.</text>
</comment>
<evidence type="ECO:0000256" key="1">
    <source>
        <dbReference type="SAM" id="Phobius"/>
    </source>
</evidence>
<evidence type="ECO:0000313" key="3">
    <source>
        <dbReference type="Proteomes" id="UP000176484"/>
    </source>
</evidence>
<name>A0A1F6TNU7_9BACT</name>
<feature type="transmembrane region" description="Helical" evidence="1">
    <location>
        <begin position="34"/>
        <end position="55"/>
    </location>
</feature>
<dbReference type="AlphaFoldDB" id="A0A1F6TNU7"/>